<accession>A0A8S5UY17</accession>
<name>A0A8S5UY17_9CAUD</name>
<protein>
    <submittedName>
        <fullName evidence="1">Uncharacterized protein</fullName>
    </submittedName>
</protein>
<proteinExistence type="predicted"/>
<sequence length="108" mass="11657">MSGELISAAAVVIVALIEAAAARERKKDKKEREKLSEQQKGQEKLLLCLIEGTWAAVALAEATARAVQRIPDAHCNGDMHAALDYAAGVKHKQKEFLAKQGVHAILDT</sequence>
<dbReference type="EMBL" id="BK016164">
    <property type="protein sequence ID" value="DAF99339.1"/>
    <property type="molecule type" value="Genomic_DNA"/>
</dbReference>
<organism evidence="1">
    <name type="scientific">Myoviridae sp. ct7113</name>
    <dbReference type="NCBI Taxonomy" id="2825037"/>
    <lineage>
        <taxon>Viruses</taxon>
        <taxon>Duplodnaviria</taxon>
        <taxon>Heunggongvirae</taxon>
        <taxon>Uroviricota</taxon>
        <taxon>Caudoviricetes</taxon>
    </lineage>
</organism>
<evidence type="ECO:0000313" key="1">
    <source>
        <dbReference type="EMBL" id="DAF99339.1"/>
    </source>
</evidence>
<reference evidence="1" key="1">
    <citation type="journal article" date="2021" name="Proc. Natl. Acad. Sci. U.S.A.">
        <title>A Catalog of Tens of Thousands of Viruses from Human Metagenomes Reveals Hidden Associations with Chronic Diseases.</title>
        <authorList>
            <person name="Tisza M.J."/>
            <person name="Buck C.B."/>
        </authorList>
    </citation>
    <scope>NUCLEOTIDE SEQUENCE</scope>
    <source>
        <strain evidence="1">Ct7113</strain>
    </source>
</reference>